<dbReference type="OrthoDB" id="8778689at2"/>
<protein>
    <submittedName>
        <fullName evidence="1">Acyl carrier protein</fullName>
    </submittedName>
</protein>
<dbReference type="Proteomes" id="UP000253868">
    <property type="component" value="Chromosome"/>
</dbReference>
<evidence type="ECO:0000313" key="2">
    <source>
        <dbReference type="Proteomes" id="UP000253868"/>
    </source>
</evidence>
<reference evidence="2" key="1">
    <citation type="submission" date="2018-07" db="EMBL/GenBank/DDBJ databases">
        <authorList>
            <person name="Zhao J."/>
        </authorList>
    </citation>
    <scope>NUCLEOTIDE SEQUENCE [LARGE SCALE GENOMIC DNA]</scope>
    <source>
        <strain evidence="2">GSSD-12</strain>
    </source>
</reference>
<keyword evidence="2" id="KW-1185">Reference proteome</keyword>
<dbReference type="AlphaFoldDB" id="A0A345HMM3"/>
<dbReference type="Gene3D" id="1.10.1200.10">
    <property type="entry name" value="ACP-like"/>
    <property type="match status" value="1"/>
</dbReference>
<sequence length="82" mass="9358">MTADPMQKVRDFILERNPKIGQLAPQMDLIDSRAINSLAFVDFIFLLEELTGEGIDPEDLDLDDFRSLNAIEARFFKQKAAQ</sequence>
<dbReference type="InterPro" id="IPR036736">
    <property type="entry name" value="ACP-like_sf"/>
</dbReference>
<dbReference type="SUPFAM" id="SSF47336">
    <property type="entry name" value="ACP-like"/>
    <property type="match status" value="1"/>
</dbReference>
<evidence type="ECO:0000313" key="1">
    <source>
        <dbReference type="EMBL" id="AXG77947.1"/>
    </source>
</evidence>
<organism evidence="1 2">
    <name type="scientific">Streptomyces paludis</name>
    <dbReference type="NCBI Taxonomy" id="2282738"/>
    <lineage>
        <taxon>Bacteria</taxon>
        <taxon>Bacillati</taxon>
        <taxon>Actinomycetota</taxon>
        <taxon>Actinomycetes</taxon>
        <taxon>Kitasatosporales</taxon>
        <taxon>Streptomycetaceae</taxon>
        <taxon>Streptomyces</taxon>
    </lineage>
</organism>
<gene>
    <name evidence="1" type="ORF">DVK44_09795</name>
</gene>
<proteinExistence type="predicted"/>
<name>A0A345HMM3_9ACTN</name>
<dbReference type="KEGG" id="spad:DVK44_09795"/>
<accession>A0A345HMM3</accession>
<dbReference type="RefSeq" id="WP_114659312.1">
    <property type="nucleotide sequence ID" value="NZ_CP031194.1"/>
</dbReference>
<dbReference type="EMBL" id="CP031194">
    <property type="protein sequence ID" value="AXG77947.1"/>
    <property type="molecule type" value="Genomic_DNA"/>
</dbReference>